<accession>A0A3B0Z748</accession>
<dbReference type="EMBL" id="UOFL01000059">
    <property type="protein sequence ID" value="VAW74598.1"/>
    <property type="molecule type" value="Genomic_DNA"/>
</dbReference>
<protein>
    <submittedName>
        <fullName evidence="2">Uncharacterized protein</fullName>
    </submittedName>
</protein>
<sequence>MRETRLTQTSIFEEYSKHKVGIQLKKLSSVLDDHPEILRV</sequence>
<dbReference type="AlphaFoldDB" id="A0A3B0Z748"/>
<name>A0A3B0Z748_9ZZZZ</name>
<gene>
    <name evidence="1" type="ORF">MNBD_GAMMA12-1238</name>
    <name evidence="2" type="ORF">MNBD_GAMMA12-2075</name>
</gene>
<evidence type="ECO:0000313" key="2">
    <source>
        <dbReference type="EMBL" id="VAW82079.1"/>
    </source>
</evidence>
<proteinExistence type="predicted"/>
<reference evidence="2" key="1">
    <citation type="submission" date="2018-06" db="EMBL/GenBank/DDBJ databases">
        <authorList>
            <person name="Zhirakovskaya E."/>
        </authorList>
    </citation>
    <scope>NUCLEOTIDE SEQUENCE</scope>
</reference>
<evidence type="ECO:0000313" key="1">
    <source>
        <dbReference type="EMBL" id="VAW74598.1"/>
    </source>
</evidence>
<dbReference type="EMBL" id="UOFL01000235">
    <property type="protein sequence ID" value="VAW82079.1"/>
    <property type="molecule type" value="Genomic_DNA"/>
</dbReference>
<feature type="non-terminal residue" evidence="2">
    <location>
        <position position="40"/>
    </location>
</feature>
<organism evidence="2">
    <name type="scientific">hydrothermal vent metagenome</name>
    <dbReference type="NCBI Taxonomy" id="652676"/>
    <lineage>
        <taxon>unclassified sequences</taxon>
        <taxon>metagenomes</taxon>
        <taxon>ecological metagenomes</taxon>
    </lineage>
</organism>